<keyword evidence="3" id="KW-1185">Reference proteome</keyword>
<gene>
    <name evidence="2" type="ORF">GCM10010912_61840</name>
</gene>
<dbReference type="PANTHER" id="PTHR43135">
    <property type="entry name" value="ALPHA-D-RIBOSE 1-METHYLPHOSPHONATE 5-TRIPHOSPHATE DIPHOSPHATASE"/>
    <property type="match status" value="1"/>
</dbReference>
<dbReference type="Gene3D" id="1.20.58.520">
    <property type="entry name" value="Amidohydrolase"/>
    <property type="match status" value="1"/>
</dbReference>
<dbReference type="InterPro" id="IPR011059">
    <property type="entry name" value="Metal-dep_hydrolase_composite"/>
</dbReference>
<dbReference type="EMBL" id="BMKR01000046">
    <property type="protein sequence ID" value="GGG08921.1"/>
    <property type="molecule type" value="Genomic_DNA"/>
</dbReference>
<organism evidence="2 3">
    <name type="scientific">Paenibacillus albidus</name>
    <dbReference type="NCBI Taxonomy" id="2041023"/>
    <lineage>
        <taxon>Bacteria</taxon>
        <taxon>Bacillati</taxon>
        <taxon>Bacillota</taxon>
        <taxon>Bacilli</taxon>
        <taxon>Bacillales</taxon>
        <taxon>Paenibacillaceae</taxon>
        <taxon>Paenibacillus</taxon>
    </lineage>
</organism>
<dbReference type="GO" id="GO:0016810">
    <property type="term" value="F:hydrolase activity, acting on carbon-nitrogen (but not peptide) bonds"/>
    <property type="evidence" value="ECO:0007669"/>
    <property type="project" value="InterPro"/>
</dbReference>
<proteinExistence type="predicted"/>
<dbReference type="AlphaFoldDB" id="A0A917D3V7"/>
<accession>A0A917D3V7</accession>
<feature type="domain" description="Amidohydrolase-related" evidence="1">
    <location>
        <begin position="60"/>
        <end position="432"/>
    </location>
</feature>
<dbReference type="Gene3D" id="3.40.50.10910">
    <property type="entry name" value="Amidohydrolase"/>
    <property type="match status" value="1"/>
</dbReference>
<dbReference type="Gene3D" id="3.30.110.90">
    <property type="entry name" value="Amidohydrolase"/>
    <property type="match status" value="1"/>
</dbReference>
<dbReference type="RefSeq" id="WP_189031625.1">
    <property type="nucleotide sequence ID" value="NZ_BMKR01000046.1"/>
</dbReference>
<dbReference type="InterPro" id="IPR051781">
    <property type="entry name" value="Metallo-dep_Hydrolase"/>
</dbReference>
<dbReference type="SUPFAM" id="SSF51556">
    <property type="entry name" value="Metallo-dependent hydrolases"/>
    <property type="match status" value="1"/>
</dbReference>
<protein>
    <submittedName>
        <fullName evidence="2">Imidazolonepropionase</fullName>
    </submittedName>
</protein>
<sequence length="435" mass="46668">MENPTQIAALEQVTVIKNVRIFDGEKIIASRHVVIKGGSIISVGGDHPGDATIVDGENATLIPGLIDAHVHTSIAGLRDALKFGVTTELEMNGDFTARGREIQLKNVDDVAEVLSAGTAITAPGGHPDELLPDGDEIPEFVIKELEKLSEEDREAMLAAYAHDHEEIPQVTTVEEAIKHVHTQVENGADYIKIMIEEGTVMGAPGLPVLSDDILRAAVQEAHKFDKIVLAHVLTARSSQTALDLGVDGLAHLFIDRPDFTSALVSSIAESGAFVTPCLVLNSSILGQPARELANDTRVYSKLSPDWIDILNSSFNTYPQGHMENSFKNVMDLHRAGVDILVGTDVSPVPVPNLGGLAHGASVHHELQLLVKAGFTPIEALQSATSKPARRFGLHDRGRIIEGARADLILLNGDPTTNVSDSLSIKSVWFKGVLQK</sequence>
<dbReference type="InterPro" id="IPR006680">
    <property type="entry name" value="Amidohydro-rel"/>
</dbReference>
<dbReference type="Proteomes" id="UP000637643">
    <property type="component" value="Unassembled WGS sequence"/>
</dbReference>
<comment type="caution">
    <text evidence="2">The sequence shown here is derived from an EMBL/GenBank/DDBJ whole genome shotgun (WGS) entry which is preliminary data.</text>
</comment>
<evidence type="ECO:0000313" key="3">
    <source>
        <dbReference type="Proteomes" id="UP000637643"/>
    </source>
</evidence>
<name>A0A917D3V7_9BACL</name>
<dbReference type="InterPro" id="IPR032466">
    <property type="entry name" value="Metal_Hydrolase"/>
</dbReference>
<reference evidence="2" key="2">
    <citation type="submission" date="2020-09" db="EMBL/GenBank/DDBJ databases">
        <authorList>
            <person name="Sun Q."/>
            <person name="Zhou Y."/>
        </authorList>
    </citation>
    <scope>NUCLEOTIDE SEQUENCE</scope>
    <source>
        <strain evidence="2">CGMCC 1.16134</strain>
    </source>
</reference>
<dbReference type="SUPFAM" id="SSF51338">
    <property type="entry name" value="Composite domain of metallo-dependent hydrolases"/>
    <property type="match status" value="1"/>
</dbReference>
<evidence type="ECO:0000313" key="2">
    <source>
        <dbReference type="EMBL" id="GGG08921.1"/>
    </source>
</evidence>
<reference evidence="2" key="1">
    <citation type="journal article" date="2014" name="Int. J. Syst. Evol. Microbiol.">
        <title>Complete genome sequence of Corynebacterium casei LMG S-19264T (=DSM 44701T), isolated from a smear-ripened cheese.</title>
        <authorList>
            <consortium name="US DOE Joint Genome Institute (JGI-PGF)"/>
            <person name="Walter F."/>
            <person name="Albersmeier A."/>
            <person name="Kalinowski J."/>
            <person name="Ruckert C."/>
        </authorList>
    </citation>
    <scope>NUCLEOTIDE SEQUENCE</scope>
    <source>
        <strain evidence="2">CGMCC 1.16134</strain>
    </source>
</reference>
<dbReference type="Gene3D" id="2.30.40.10">
    <property type="entry name" value="Urease, subunit C, domain 1"/>
    <property type="match status" value="1"/>
</dbReference>
<dbReference type="PANTHER" id="PTHR43135:SF3">
    <property type="entry name" value="ALPHA-D-RIBOSE 1-METHYLPHOSPHONATE 5-TRIPHOSPHATE DIPHOSPHATASE"/>
    <property type="match status" value="1"/>
</dbReference>
<dbReference type="Pfam" id="PF01979">
    <property type="entry name" value="Amidohydro_1"/>
    <property type="match status" value="1"/>
</dbReference>
<evidence type="ECO:0000259" key="1">
    <source>
        <dbReference type="Pfam" id="PF01979"/>
    </source>
</evidence>